<accession>A0A6G9CSP6</accession>
<gene>
    <name evidence="1" type="ORF">G9444_2670</name>
</gene>
<proteinExistence type="predicted"/>
<protein>
    <recommendedName>
        <fullName evidence="3">YfhO family protein</fullName>
    </recommendedName>
</protein>
<dbReference type="EMBL" id="CP050124">
    <property type="protein sequence ID" value="QIP39914.1"/>
    <property type="molecule type" value="Genomic_DNA"/>
</dbReference>
<reference evidence="1 2" key="1">
    <citation type="submission" date="2020-03" db="EMBL/GenBank/DDBJ databases">
        <title>Screen low temperature-resistant strains for efficient degradation of petroleum hydrocarbons under the low temperature.</title>
        <authorList>
            <person name="Wang Y."/>
            <person name="Chen J."/>
        </authorList>
    </citation>
    <scope>NUCLEOTIDE SEQUENCE [LARGE SCALE GENOMIC DNA]</scope>
    <source>
        <strain evidence="1 2">KB1</strain>
    </source>
</reference>
<evidence type="ECO:0000313" key="2">
    <source>
        <dbReference type="Proteomes" id="UP000502345"/>
    </source>
</evidence>
<dbReference type="Proteomes" id="UP000502345">
    <property type="component" value="Chromosome"/>
</dbReference>
<organism evidence="1 2">
    <name type="scientific">Rhodococcus erythropolis</name>
    <name type="common">Arthrobacter picolinophilus</name>
    <dbReference type="NCBI Taxonomy" id="1833"/>
    <lineage>
        <taxon>Bacteria</taxon>
        <taxon>Bacillati</taxon>
        <taxon>Actinomycetota</taxon>
        <taxon>Actinomycetes</taxon>
        <taxon>Mycobacteriales</taxon>
        <taxon>Nocardiaceae</taxon>
        <taxon>Rhodococcus</taxon>
        <taxon>Rhodococcus erythropolis group</taxon>
    </lineage>
</organism>
<sequence>MRWDMSVCPDAFRRAFTVEPTTGRTIVDLMNVDRVVLQNALYPDARKNPAPDGWKWVDYPGHENYISVLERVDGPVSTRNGRIADAHGVEATSIAESNMSSTLRVSSETGGKVVFARLGWPGYRASIDGQPVPIDVVAKSFVTVDVPAGTKDAELVLTWRPPGWKVGGASMVAGVLGLGVLEWMYLRNRRKDGINTVKTESS</sequence>
<evidence type="ECO:0000313" key="1">
    <source>
        <dbReference type="EMBL" id="QIP39914.1"/>
    </source>
</evidence>
<dbReference type="AlphaFoldDB" id="A0A6G9CSP6"/>
<evidence type="ECO:0008006" key="3">
    <source>
        <dbReference type="Google" id="ProtNLM"/>
    </source>
</evidence>
<name>A0A6G9CSP6_RHOER</name>